<comment type="similarity">
    <text evidence="2 13">Belongs to the class-I aminoacyl-tRNA synthetase family.</text>
</comment>
<dbReference type="InterPro" id="IPR015803">
    <property type="entry name" value="Cys-tRNA-ligase"/>
</dbReference>
<feature type="binding site" evidence="13">
    <location>
        <position position="212"/>
    </location>
    <ligand>
        <name>Zn(2+)</name>
        <dbReference type="ChEBI" id="CHEBI:29105"/>
    </ligand>
</feature>
<dbReference type="GO" id="GO:0005524">
    <property type="term" value="F:ATP binding"/>
    <property type="evidence" value="ECO:0007669"/>
    <property type="project" value="UniProtKB-UniRule"/>
</dbReference>
<evidence type="ECO:0000259" key="16">
    <source>
        <dbReference type="Pfam" id="PF23493"/>
    </source>
</evidence>
<keyword evidence="4 13" id="KW-0963">Cytoplasm</keyword>
<comment type="cofactor">
    <cofactor evidence="13">
        <name>Zn(2+)</name>
        <dbReference type="ChEBI" id="CHEBI:29105"/>
    </cofactor>
    <text evidence="13">Binds 1 zinc ion per subunit.</text>
</comment>
<dbReference type="GO" id="GO:0004817">
    <property type="term" value="F:cysteine-tRNA ligase activity"/>
    <property type="evidence" value="ECO:0007669"/>
    <property type="project" value="UniProtKB-UniRule"/>
</dbReference>
<accession>A0A2A4YS35</accession>
<dbReference type="PRINTS" id="PR00983">
    <property type="entry name" value="TRNASYNTHCYS"/>
</dbReference>
<dbReference type="CDD" id="cd00672">
    <property type="entry name" value="CysRS_core"/>
    <property type="match status" value="1"/>
</dbReference>
<dbReference type="InterPro" id="IPR024909">
    <property type="entry name" value="Cys-tRNA/MSH_ligase"/>
</dbReference>
<comment type="caution">
    <text evidence="17">The sequence shown here is derived from an EMBL/GenBank/DDBJ whole genome shotgun (WGS) entry which is preliminary data.</text>
</comment>
<evidence type="ECO:0000256" key="11">
    <source>
        <dbReference type="ARBA" id="ARBA00023146"/>
    </source>
</evidence>
<dbReference type="InterPro" id="IPR015273">
    <property type="entry name" value="Cys-tRNA-synt_Ia_DALR"/>
</dbReference>
<dbReference type="AlphaFoldDB" id="A0A2A4YS35"/>
<evidence type="ECO:0000256" key="13">
    <source>
        <dbReference type="HAMAP-Rule" id="MF_00041"/>
    </source>
</evidence>
<evidence type="ECO:0000256" key="7">
    <source>
        <dbReference type="ARBA" id="ARBA00022741"/>
    </source>
</evidence>
<feature type="binding site" evidence="13">
    <location>
        <position position="237"/>
    </location>
    <ligand>
        <name>Zn(2+)</name>
        <dbReference type="ChEBI" id="CHEBI:29105"/>
    </ligand>
</feature>
<keyword evidence="11 13" id="KW-0030">Aminoacyl-tRNA synthetase</keyword>
<dbReference type="GO" id="GO:0005829">
    <property type="term" value="C:cytosol"/>
    <property type="evidence" value="ECO:0007669"/>
    <property type="project" value="TreeGrafter"/>
</dbReference>
<feature type="short sequence motif" description="'HIGH' region" evidence="13">
    <location>
        <begin position="32"/>
        <end position="42"/>
    </location>
</feature>
<evidence type="ECO:0000256" key="8">
    <source>
        <dbReference type="ARBA" id="ARBA00022833"/>
    </source>
</evidence>
<feature type="domain" description="Cysteinyl-tRNA synthetase class Ia DALR" evidence="15">
    <location>
        <begin position="341"/>
        <end position="362"/>
    </location>
</feature>
<evidence type="ECO:0000256" key="6">
    <source>
        <dbReference type="ARBA" id="ARBA00022723"/>
    </source>
</evidence>
<comment type="catalytic activity">
    <reaction evidence="12 13">
        <text>tRNA(Cys) + L-cysteine + ATP = L-cysteinyl-tRNA(Cys) + AMP + diphosphate</text>
        <dbReference type="Rhea" id="RHEA:17773"/>
        <dbReference type="Rhea" id="RHEA-COMP:9661"/>
        <dbReference type="Rhea" id="RHEA-COMP:9679"/>
        <dbReference type="ChEBI" id="CHEBI:30616"/>
        <dbReference type="ChEBI" id="CHEBI:33019"/>
        <dbReference type="ChEBI" id="CHEBI:35235"/>
        <dbReference type="ChEBI" id="CHEBI:78442"/>
        <dbReference type="ChEBI" id="CHEBI:78517"/>
        <dbReference type="ChEBI" id="CHEBI:456215"/>
        <dbReference type="EC" id="6.1.1.16"/>
    </reaction>
</comment>
<dbReference type="PANTHER" id="PTHR10890">
    <property type="entry name" value="CYSTEINYL-TRNA SYNTHETASE"/>
    <property type="match status" value="1"/>
</dbReference>
<name>A0A2A4YS35_9PROT</name>
<dbReference type="EC" id="6.1.1.16" evidence="13"/>
<keyword evidence="7 13" id="KW-0547">Nucleotide-binding</keyword>
<feature type="domain" description="Cysteinyl-tRNA ligase anticodon binding" evidence="16">
    <location>
        <begin position="398"/>
        <end position="441"/>
    </location>
</feature>
<evidence type="ECO:0000256" key="3">
    <source>
        <dbReference type="ARBA" id="ARBA00011245"/>
    </source>
</evidence>
<feature type="binding site" evidence="13">
    <location>
        <position position="30"/>
    </location>
    <ligand>
        <name>Zn(2+)</name>
        <dbReference type="ChEBI" id="CHEBI:29105"/>
    </ligand>
</feature>
<dbReference type="FunFam" id="3.40.50.620:FF:000068">
    <property type="entry name" value="Cysteine--tRNA ligase"/>
    <property type="match status" value="1"/>
</dbReference>
<dbReference type="InterPro" id="IPR014729">
    <property type="entry name" value="Rossmann-like_a/b/a_fold"/>
</dbReference>
<protein>
    <recommendedName>
        <fullName evidence="13">Cysteine--tRNA ligase</fullName>
        <ecNumber evidence="13">6.1.1.16</ecNumber>
    </recommendedName>
    <alternativeName>
        <fullName evidence="13">Cysteinyl-tRNA synthetase</fullName>
        <shortName evidence="13">CysRS</shortName>
    </alternativeName>
</protein>
<evidence type="ECO:0000256" key="4">
    <source>
        <dbReference type="ARBA" id="ARBA00022490"/>
    </source>
</evidence>
<dbReference type="Pfam" id="PF01406">
    <property type="entry name" value="tRNA-synt_1e"/>
    <property type="match status" value="1"/>
</dbReference>
<reference key="1">
    <citation type="submission" date="2017-08" db="EMBL/GenBank/DDBJ databases">
        <title>A dynamic microbial community with high functional redundancy inhabits the cold, oxic subseafloor aquifer.</title>
        <authorList>
            <person name="Tully B.J."/>
            <person name="Wheat C.G."/>
            <person name="Glazer B.T."/>
            <person name="Huber J.A."/>
        </authorList>
    </citation>
    <scope>NUCLEOTIDE SEQUENCE [LARGE SCALE GENOMIC DNA]</scope>
</reference>
<dbReference type="EMBL" id="NVUS01000028">
    <property type="protein sequence ID" value="PCI97584.1"/>
    <property type="molecule type" value="Genomic_DNA"/>
</dbReference>
<dbReference type="Gene3D" id="1.20.120.640">
    <property type="entry name" value="Anticodon-binding domain of a subclass of class I aminoacyl-tRNA synthetases"/>
    <property type="match status" value="1"/>
</dbReference>
<dbReference type="InterPro" id="IPR056411">
    <property type="entry name" value="CysS_C"/>
</dbReference>
<comment type="subunit">
    <text evidence="3 13">Monomer.</text>
</comment>
<dbReference type="SUPFAM" id="SSF52374">
    <property type="entry name" value="Nucleotidylyl transferase"/>
    <property type="match status" value="1"/>
</dbReference>
<dbReference type="Pfam" id="PF23493">
    <property type="entry name" value="CysS_C"/>
    <property type="match status" value="1"/>
</dbReference>
<feature type="short sequence motif" description="'KMSKS' region" evidence="13">
    <location>
        <begin position="270"/>
        <end position="274"/>
    </location>
</feature>
<dbReference type="InterPro" id="IPR032678">
    <property type="entry name" value="tRNA-synt_1_cat_dom"/>
</dbReference>
<keyword evidence="8 13" id="KW-0862">Zinc</keyword>
<comment type="subcellular location">
    <subcellularLocation>
        <location evidence="1 13">Cytoplasm</location>
    </subcellularLocation>
</comment>
<evidence type="ECO:0000256" key="10">
    <source>
        <dbReference type="ARBA" id="ARBA00022917"/>
    </source>
</evidence>
<evidence type="ECO:0000256" key="5">
    <source>
        <dbReference type="ARBA" id="ARBA00022598"/>
    </source>
</evidence>
<dbReference type="Pfam" id="PF09190">
    <property type="entry name" value="DALR_2"/>
    <property type="match status" value="1"/>
</dbReference>
<reference evidence="17" key="2">
    <citation type="journal article" date="2018" name="ISME J.">
        <title>A dynamic microbial community with high functional redundancy inhabits the cold, oxic subseafloor aquifer.</title>
        <authorList>
            <person name="Tully B.J."/>
            <person name="Wheat C.G."/>
            <person name="Glazer B.T."/>
            <person name="Huber J.A."/>
        </authorList>
    </citation>
    <scope>NUCLEOTIDE SEQUENCE</scope>
    <source>
        <strain evidence="17">NORP83</strain>
    </source>
</reference>
<keyword evidence="9 13" id="KW-0067">ATP-binding</keyword>
<keyword evidence="6 13" id="KW-0479">Metal-binding</keyword>
<feature type="domain" description="tRNA synthetases class I catalytic" evidence="14">
    <location>
        <begin position="17"/>
        <end position="316"/>
    </location>
</feature>
<gene>
    <name evidence="13" type="primary">cysS</name>
    <name evidence="17" type="ORF">COB13_15300</name>
</gene>
<evidence type="ECO:0000256" key="2">
    <source>
        <dbReference type="ARBA" id="ARBA00005594"/>
    </source>
</evidence>
<keyword evidence="5 13" id="KW-0436">Ligase</keyword>
<dbReference type="NCBIfam" id="TIGR00435">
    <property type="entry name" value="cysS"/>
    <property type="match status" value="1"/>
</dbReference>
<dbReference type="InterPro" id="IPR009080">
    <property type="entry name" value="tRNAsynth_Ia_anticodon-bd"/>
</dbReference>
<dbReference type="Gene3D" id="3.40.50.620">
    <property type="entry name" value="HUPs"/>
    <property type="match status" value="1"/>
</dbReference>
<evidence type="ECO:0000256" key="1">
    <source>
        <dbReference type="ARBA" id="ARBA00004496"/>
    </source>
</evidence>
<evidence type="ECO:0000256" key="9">
    <source>
        <dbReference type="ARBA" id="ARBA00022840"/>
    </source>
</evidence>
<proteinExistence type="inferred from homology"/>
<dbReference type="GO" id="GO:0008270">
    <property type="term" value="F:zinc ion binding"/>
    <property type="evidence" value="ECO:0007669"/>
    <property type="project" value="UniProtKB-UniRule"/>
</dbReference>
<dbReference type="PANTHER" id="PTHR10890:SF3">
    <property type="entry name" value="CYSTEINE--TRNA LIGASE, CYTOPLASMIC"/>
    <property type="match status" value="1"/>
</dbReference>
<feature type="binding site" evidence="13">
    <location>
        <position position="273"/>
    </location>
    <ligand>
        <name>ATP</name>
        <dbReference type="ChEBI" id="CHEBI:30616"/>
    </ligand>
</feature>
<evidence type="ECO:0000259" key="14">
    <source>
        <dbReference type="Pfam" id="PF01406"/>
    </source>
</evidence>
<feature type="binding site" evidence="13">
    <location>
        <position position="241"/>
    </location>
    <ligand>
        <name>Zn(2+)</name>
        <dbReference type="ChEBI" id="CHEBI:29105"/>
    </ligand>
</feature>
<evidence type="ECO:0000313" key="17">
    <source>
        <dbReference type="EMBL" id="PCI97584.1"/>
    </source>
</evidence>
<evidence type="ECO:0000259" key="15">
    <source>
        <dbReference type="Pfam" id="PF09190"/>
    </source>
</evidence>
<dbReference type="HAMAP" id="MF_00041">
    <property type="entry name" value="Cys_tRNA_synth"/>
    <property type="match status" value="1"/>
</dbReference>
<dbReference type="GO" id="GO:0006423">
    <property type="term" value="P:cysteinyl-tRNA aminoacylation"/>
    <property type="evidence" value="ECO:0007669"/>
    <property type="project" value="UniProtKB-UniRule"/>
</dbReference>
<organism evidence="17">
    <name type="scientific">OCS116 cluster bacterium</name>
    <dbReference type="NCBI Taxonomy" id="2030921"/>
    <lineage>
        <taxon>Bacteria</taxon>
        <taxon>Pseudomonadati</taxon>
        <taxon>Pseudomonadota</taxon>
        <taxon>Alphaproteobacteria</taxon>
        <taxon>OCS116 cluster</taxon>
    </lineage>
</organism>
<evidence type="ECO:0000256" key="12">
    <source>
        <dbReference type="ARBA" id="ARBA00047398"/>
    </source>
</evidence>
<sequence>MTEIKIYNPLKKAKLAFTPIDANNVRMYVCGPTVYDYAHIGNARPAIVFDTMFRLLRHVYGENHVTYARNITDVDDKINTRAIEEGRTIAEVTAQTTAQYHADIDALNVLRPTIEPFATQHIAEMVEMIEVLIAKGHAYAAENHVLFSVSSMDTYGEFSRKNLEDMLAGARVDVAAYKRDEMDFVLWKPSTADQPAWDSPWGKGRPGWHIECSAMAKKHLGDVFDIHGGGLDLIFPHHQNEVAQSCCANDTKQMANHWMHNEFLNVEGEKMSKSLGNFLTIDDARKQHPAEALRLMMLMTHYRKTINWSADSASEAMKMLSKWHEKTANIGKVSTADITPEFIDAVADDLNTPLAISILHQLDGKPLKASAQFIGLLLESQSDFTSFKPEGTEIDEAEILVLIEQRNQAKADKDWAMADKIRDDLAAQSVIIKDSADGTSWEYKK</sequence>
<dbReference type="SUPFAM" id="SSF47323">
    <property type="entry name" value="Anticodon-binding domain of a subclass of class I aminoacyl-tRNA synthetases"/>
    <property type="match status" value="1"/>
</dbReference>
<keyword evidence="10 13" id="KW-0648">Protein biosynthesis</keyword>